<evidence type="ECO:0000259" key="1">
    <source>
        <dbReference type="Pfam" id="PF02225"/>
    </source>
</evidence>
<dbReference type="InterPro" id="IPR046450">
    <property type="entry name" value="PA_dom_sf"/>
</dbReference>
<accession>A0A1I0JLQ5</accession>
<protein>
    <submittedName>
        <fullName evidence="3">PA domain-containing protein</fullName>
    </submittedName>
</protein>
<proteinExistence type="predicted"/>
<dbReference type="Gene3D" id="3.40.630.10">
    <property type="entry name" value="Zn peptidases"/>
    <property type="match status" value="1"/>
</dbReference>
<reference evidence="4" key="1">
    <citation type="submission" date="2016-10" db="EMBL/GenBank/DDBJ databases">
        <authorList>
            <person name="Varghese N."/>
            <person name="Submissions S."/>
        </authorList>
    </citation>
    <scope>NUCLEOTIDE SEQUENCE [LARGE SCALE GENOMIC DNA]</scope>
    <source>
        <strain evidence="4">NLAE-zl-G277</strain>
    </source>
</reference>
<organism evidence="3 4">
    <name type="scientific">Enterocloster lavalensis</name>
    <dbReference type="NCBI Taxonomy" id="460384"/>
    <lineage>
        <taxon>Bacteria</taxon>
        <taxon>Bacillati</taxon>
        <taxon>Bacillota</taxon>
        <taxon>Clostridia</taxon>
        <taxon>Lachnospirales</taxon>
        <taxon>Lachnospiraceae</taxon>
        <taxon>Enterocloster</taxon>
    </lineage>
</organism>
<dbReference type="AlphaFoldDB" id="A0A1I0JLQ5"/>
<dbReference type="InterPro" id="IPR003137">
    <property type="entry name" value="PA_domain"/>
</dbReference>
<sequence length="567" mass="63315">MYLRQMNEEETQILHDVSRDALMEYTRGVSRWVRISSLQEEVDSLKYLKGLLDSFGYHTEMPEYMGYISYPVKAFVTIESPVEKAFKGISACFTPSTPIGGIMAEAADCTEADYRGKVVLMDGLANAVKIKEAEKKGAVAVLFLHDQNIHNGPASDIWGNPTQSRLDTLPAVPVVSITKPDGTEIRRLLKEGHVKVRVESTVVNEWRKCPLLIADLECPKSDKYILFSGHIDSWDYGAMDNGSANATMIECARLMAQRKDKLARGLRIAFWSGHSQGKYAGSAWYADHHFEDLRDHCAAHLNIDSVGGENAVVVEEPPVMAQAWDLAKDVIEGQTGAAFSGKRMARNADQSFFGVGITSIFGTFSEQDISTVGDSLSFRYGEGSRAGGLGWWWHTEHDTIDKISPELLVRDCRLYAAVLWRLLTAPALPFVIGRAVEEMMQTVDRLQDKLVGTFDFAPLQKRLDEIAGKAADFDALCRAAAEPGEEAEALVERQMKLCRNIVRLVYHENDVYDFDLCGPLYPLPNLECGERLAASMEGSSRYYLYLTQLQKGYNRVMEYCGQILELL</sequence>
<dbReference type="InterPro" id="IPR007484">
    <property type="entry name" value="Peptidase_M28"/>
</dbReference>
<dbReference type="EMBL" id="FOIM01000031">
    <property type="protein sequence ID" value="SEU10468.1"/>
    <property type="molecule type" value="Genomic_DNA"/>
</dbReference>
<dbReference type="RefSeq" id="WP_092369258.1">
    <property type="nucleotide sequence ID" value="NZ_DAINWJ010000027.1"/>
</dbReference>
<dbReference type="SUPFAM" id="SSF52025">
    <property type="entry name" value="PA domain"/>
    <property type="match status" value="1"/>
</dbReference>
<dbReference type="PANTHER" id="PTHR10404">
    <property type="entry name" value="N-ACETYLATED-ALPHA-LINKED ACIDIC DIPEPTIDASE"/>
    <property type="match status" value="1"/>
</dbReference>
<gene>
    <name evidence="3" type="ORF">SAMN05216313_13120</name>
</gene>
<evidence type="ECO:0000313" key="4">
    <source>
        <dbReference type="Proteomes" id="UP000198508"/>
    </source>
</evidence>
<feature type="domain" description="PA" evidence="1">
    <location>
        <begin position="105"/>
        <end position="184"/>
    </location>
</feature>
<evidence type="ECO:0000313" key="3">
    <source>
        <dbReference type="EMBL" id="SEU10468.1"/>
    </source>
</evidence>
<feature type="domain" description="Peptidase M28" evidence="2">
    <location>
        <begin position="213"/>
        <end position="410"/>
    </location>
</feature>
<name>A0A1I0JLQ5_9FIRM</name>
<keyword evidence="4" id="KW-1185">Reference proteome</keyword>
<evidence type="ECO:0000259" key="2">
    <source>
        <dbReference type="Pfam" id="PF04389"/>
    </source>
</evidence>
<dbReference type="Pfam" id="PF04389">
    <property type="entry name" value="Peptidase_M28"/>
    <property type="match status" value="1"/>
</dbReference>
<dbReference type="InterPro" id="IPR039373">
    <property type="entry name" value="Peptidase_M28B"/>
</dbReference>
<dbReference type="Pfam" id="PF02225">
    <property type="entry name" value="PA"/>
    <property type="match status" value="1"/>
</dbReference>
<dbReference type="SUPFAM" id="SSF53187">
    <property type="entry name" value="Zn-dependent exopeptidases"/>
    <property type="match status" value="1"/>
</dbReference>
<dbReference type="Proteomes" id="UP000198508">
    <property type="component" value="Unassembled WGS sequence"/>
</dbReference>
<dbReference type="Gene3D" id="3.50.30.30">
    <property type="match status" value="1"/>
</dbReference>
<dbReference type="PANTHER" id="PTHR10404:SF46">
    <property type="entry name" value="VACUOLAR PROTEIN SORTING-ASSOCIATED PROTEIN 70"/>
    <property type="match status" value="1"/>
</dbReference>
<dbReference type="GeneID" id="93280753"/>
<dbReference type="STRING" id="460384.SAMN05216313_13120"/>